<keyword evidence="8" id="KW-1015">Disulfide bond</keyword>
<name>A0ABM3YX20_PANGU</name>
<feature type="transmembrane region" description="Helical" evidence="14">
    <location>
        <begin position="377"/>
        <end position="400"/>
    </location>
</feature>
<evidence type="ECO:0000256" key="13">
    <source>
        <dbReference type="ARBA" id="ARBA00034099"/>
    </source>
</evidence>
<keyword evidence="11" id="KW-1071">Ligand-gated ion channel</keyword>
<dbReference type="InterPro" id="IPR036734">
    <property type="entry name" value="Neur_chan_lig-bd_sf"/>
</dbReference>
<dbReference type="SUPFAM" id="SSF90112">
    <property type="entry name" value="Neurotransmitter-gated ion-channel transmembrane pore"/>
    <property type="match status" value="1"/>
</dbReference>
<keyword evidence="12 14" id="KW-0407">Ion channel</keyword>
<accession>A0ABM3YX20</accession>
<protein>
    <submittedName>
        <fullName evidence="18">Acetylcholine receptor subunit epsilon isoform X1</fullName>
    </submittedName>
</protein>
<evidence type="ECO:0000256" key="8">
    <source>
        <dbReference type="ARBA" id="ARBA00023157"/>
    </source>
</evidence>
<evidence type="ECO:0000313" key="17">
    <source>
        <dbReference type="Proteomes" id="UP001652622"/>
    </source>
</evidence>
<evidence type="ECO:0000256" key="7">
    <source>
        <dbReference type="ARBA" id="ARBA00023136"/>
    </source>
</evidence>
<evidence type="ECO:0000259" key="15">
    <source>
        <dbReference type="Pfam" id="PF02931"/>
    </source>
</evidence>
<feature type="chain" id="PRO_5044996783" evidence="14">
    <location>
        <begin position="22"/>
        <end position="572"/>
    </location>
</feature>
<evidence type="ECO:0000256" key="11">
    <source>
        <dbReference type="ARBA" id="ARBA00023286"/>
    </source>
</evidence>
<organism evidence="17 18">
    <name type="scientific">Pantherophis guttatus</name>
    <name type="common">Corn snake</name>
    <name type="synonym">Elaphe guttata</name>
    <dbReference type="NCBI Taxonomy" id="94885"/>
    <lineage>
        <taxon>Eukaryota</taxon>
        <taxon>Metazoa</taxon>
        <taxon>Chordata</taxon>
        <taxon>Craniata</taxon>
        <taxon>Vertebrata</taxon>
        <taxon>Euteleostomi</taxon>
        <taxon>Lepidosauria</taxon>
        <taxon>Squamata</taxon>
        <taxon>Bifurcata</taxon>
        <taxon>Unidentata</taxon>
        <taxon>Episquamata</taxon>
        <taxon>Toxicofera</taxon>
        <taxon>Serpentes</taxon>
        <taxon>Colubroidea</taxon>
        <taxon>Colubridae</taxon>
        <taxon>Colubrinae</taxon>
        <taxon>Pantherophis</taxon>
    </lineage>
</organism>
<dbReference type="SUPFAM" id="SSF63712">
    <property type="entry name" value="Nicotinic receptor ligand binding domain-like"/>
    <property type="match status" value="1"/>
</dbReference>
<keyword evidence="17" id="KW-1185">Reference proteome</keyword>
<dbReference type="InterPro" id="IPR006201">
    <property type="entry name" value="Neur_channel"/>
</dbReference>
<dbReference type="PANTHER" id="PTHR18945">
    <property type="entry name" value="NEUROTRANSMITTER GATED ION CHANNEL"/>
    <property type="match status" value="1"/>
</dbReference>
<gene>
    <name evidence="18" type="primary">CHRNE</name>
</gene>
<dbReference type="Pfam" id="PF02931">
    <property type="entry name" value="Neur_chan_LBD"/>
    <property type="match status" value="2"/>
</dbReference>
<dbReference type="Proteomes" id="UP001652622">
    <property type="component" value="Unplaced"/>
</dbReference>
<dbReference type="PRINTS" id="PR00254">
    <property type="entry name" value="NICOTINICR"/>
</dbReference>
<keyword evidence="14" id="KW-0732">Signal</keyword>
<dbReference type="Pfam" id="PF02932">
    <property type="entry name" value="Neur_chan_memb"/>
    <property type="match status" value="1"/>
</dbReference>
<feature type="transmembrane region" description="Helical" evidence="14">
    <location>
        <begin position="539"/>
        <end position="561"/>
    </location>
</feature>
<keyword evidence="2" id="KW-1003">Cell membrane</keyword>
<dbReference type="InterPro" id="IPR038050">
    <property type="entry name" value="Neuro_actylchol_rec"/>
</dbReference>
<keyword evidence="1 14" id="KW-0813">Transport</keyword>
<dbReference type="PRINTS" id="PR00252">
    <property type="entry name" value="NRIONCHANNEL"/>
</dbReference>
<dbReference type="InterPro" id="IPR036719">
    <property type="entry name" value="Neuro-gated_channel_TM_sf"/>
</dbReference>
<feature type="domain" description="Neurotransmitter-gated ion-channel transmembrane" evidence="16">
    <location>
        <begin position="317"/>
        <end position="556"/>
    </location>
</feature>
<dbReference type="PROSITE" id="PS00236">
    <property type="entry name" value="NEUROTR_ION_CHANNEL"/>
    <property type="match status" value="1"/>
</dbReference>
<dbReference type="Gene3D" id="2.70.170.10">
    <property type="entry name" value="Neurotransmitter-gated ion-channel ligand-binding domain"/>
    <property type="match status" value="1"/>
</dbReference>
<evidence type="ECO:0000256" key="4">
    <source>
        <dbReference type="ARBA" id="ARBA00022989"/>
    </source>
</evidence>
<evidence type="ECO:0000256" key="12">
    <source>
        <dbReference type="ARBA" id="ARBA00023303"/>
    </source>
</evidence>
<keyword evidence="6 14" id="KW-0406">Ion transport</keyword>
<keyword evidence="9 18" id="KW-0675">Receptor</keyword>
<keyword evidence="4 14" id="KW-1133">Transmembrane helix</keyword>
<dbReference type="InterPro" id="IPR006029">
    <property type="entry name" value="Neurotrans-gated_channel_TM"/>
</dbReference>
<sequence length="572" mass="63992">MQVVGTLAWGFCLGLLLGCAALGSPESNKERNLYNRLFDNYDKSQWPVQRTDEVLQVFLKLTLTNLISLNAKEETLTTNVWIAQQWVDYRLNFTKEEYDKELRVPADHVWLPDIVLENKCVGGPRELPKGGAFLLLTLTLPPTSIDGNFEVAYSANVLISPGGEMYWQPPAIFRSSCPIEVTFFPFDWQNCSLIFRWVGAPVTLGRGASATPCCALGIAQGEWEARPSPGLLLFCSSRSKTHNAREVELQYGLNDTTFMPVEEVIIEDFTENGEWALIYRPARRVLAPIAGLEAPGFSEIHYFLIIQRKPLFYIINIIVPCVLISSLVVLVYFLPAQAGGQKCTVSISVLLAQTVFLFLIAQKVPATSLSVPLIGKYLLFVMTVATLIVTNCVVVLNISLRSPSTHLLSPRLKRLFLKILPHYLGSTIGPADEEFQGAPCPRRSLSLLVKAEEYILKKARSEVLFEHQGQRHGLQRVPDYDGLDVQMTTMLYKNLSSLAPEIKECVDACNFISKSTKEQNSDGAEMENWMLIGQMIDKLCFWLAILLFTIGTLAIFFMGHLNTVPEDPFPSQ</sequence>
<keyword evidence="5" id="KW-0770">Synapse</keyword>
<keyword evidence="7 14" id="KW-0472">Membrane</keyword>
<evidence type="ECO:0000256" key="6">
    <source>
        <dbReference type="ARBA" id="ARBA00023065"/>
    </source>
</evidence>
<feature type="domain" description="Neurotransmitter-gated ion-channel ligand-binding" evidence="15">
    <location>
        <begin position="31"/>
        <end position="119"/>
    </location>
</feature>
<comment type="similarity">
    <text evidence="14">Belongs to the ligand-gated ion channel (TC 1.A.9) family.</text>
</comment>
<evidence type="ECO:0000256" key="10">
    <source>
        <dbReference type="ARBA" id="ARBA00023180"/>
    </source>
</evidence>
<dbReference type="RefSeq" id="XP_060540666.1">
    <property type="nucleotide sequence ID" value="XM_060684683.1"/>
</dbReference>
<evidence type="ECO:0000313" key="18">
    <source>
        <dbReference type="RefSeq" id="XP_060540666.1"/>
    </source>
</evidence>
<comment type="subcellular location">
    <subcellularLocation>
        <location evidence="13">Synaptic cell membrane</location>
        <topology evidence="13">Multi-pass membrane protein</topology>
    </subcellularLocation>
</comment>
<dbReference type="Gene3D" id="1.20.58.390">
    <property type="entry name" value="Neurotransmitter-gated ion-channel transmembrane domain"/>
    <property type="match status" value="2"/>
</dbReference>
<reference evidence="18" key="1">
    <citation type="submission" date="2025-08" db="UniProtKB">
        <authorList>
            <consortium name="RefSeq"/>
        </authorList>
    </citation>
    <scope>IDENTIFICATION</scope>
    <source>
        <tissue evidence="18">Blood</tissue>
    </source>
</reference>
<proteinExistence type="inferred from homology"/>
<evidence type="ECO:0000256" key="14">
    <source>
        <dbReference type="RuleBase" id="RU000687"/>
    </source>
</evidence>
<evidence type="ECO:0000256" key="2">
    <source>
        <dbReference type="ARBA" id="ARBA00022475"/>
    </source>
</evidence>
<evidence type="ECO:0000256" key="3">
    <source>
        <dbReference type="ARBA" id="ARBA00022692"/>
    </source>
</evidence>
<evidence type="ECO:0000256" key="9">
    <source>
        <dbReference type="ARBA" id="ARBA00023170"/>
    </source>
</evidence>
<keyword evidence="10" id="KW-0325">Glycoprotein</keyword>
<feature type="signal peptide" evidence="14">
    <location>
        <begin position="1"/>
        <end position="21"/>
    </location>
</feature>
<dbReference type="InterPro" id="IPR006202">
    <property type="entry name" value="Neur_chan_lig-bd"/>
</dbReference>
<dbReference type="GeneID" id="117673455"/>
<feature type="domain" description="Neurotransmitter-gated ion-channel ligand-binding" evidence="15">
    <location>
        <begin position="145"/>
        <end position="196"/>
    </location>
</feature>
<feature type="transmembrane region" description="Helical" evidence="14">
    <location>
        <begin position="311"/>
        <end position="333"/>
    </location>
</feature>
<feature type="transmembrane region" description="Helical" evidence="14">
    <location>
        <begin position="345"/>
        <end position="365"/>
    </location>
</feature>
<evidence type="ECO:0000259" key="16">
    <source>
        <dbReference type="Pfam" id="PF02932"/>
    </source>
</evidence>
<dbReference type="InterPro" id="IPR002394">
    <property type="entry name" value="Nicotinic_acetylcholine_rcpt"/>
</dbReference>
<dbReference type="CDD" id="cd19064">
    <property type="entry name" value="LGIC_TM_nAChR"/>
    <property type="match status" value="1"/>
</dbReference>
<dbReference type="InterPro" id="IPR018000">
    <property type="entry name" value="Neurotransmitter_ion_chnl_CS"/>
</dbReference>
<evidence type="ECO:0000256" key="5">
    <source>
        <dbReference type="ARBA" id="ARBA00023018"/>
    </source>
</evidence>
<evidence type="ECO:0000256" key="1">
    <source>
        <dbReference type="ARBA" id="ARBA00022448"/>
    </source>
</evidence>
<keyword evidence="3 14" id="KW-0812">Transmembrane</keyword>